<evidence type="ECO:0000256" key="2">
    <source>
        <dbReference type="ARBA" id="ARBA00023110"/>
    </source>
</evidence>
<evidence type="ECO:0000256" key="4">
    <source>
        <dbReference type="PROSITE-ProRule" id="PRU00278"/>
    </source>
</evidence>
<evidence type="ECO:0000256" key="5">
    <source>
        <dbReference type="RuleBase" id="RU363014"/>
    </source>
</evidence>
<dbReference type="InterPro" id="IPR000297">
    <property type="entry name" value="PPIase_PpiC"/>
</dbReference>
<dbReference type="Gene3D" id="2.20.70.10">
    <property type="match status" value="1"/>
</dbReference>
<dbReference type="EMBL" id="JAPFFF010000004">
    <property type="protein sequence ID" value="KAK8891406.1"/>
    <property type="molecule type" value="Genomic_DNA"/>
</dbReference>
<protein>
    <recommendedName>
        <fullName evidence="5">Peptidyl-prolyl cis-trans isomerase</fullName>
        <ecNumber evidence="5">5.2.1.8</ecNumber>
    </recommendedName>
</protein>
<accession>A0ABR2KKQ5</accession>
<organism evidence="8 9">
    <name type="scientific">Tritrichomonas musculus</name>
    <dbReference type="NCBI Taxonomy" id="1915356"/>
    <lineage>
        <taxon>Eukaryota</taxon>
        <taxon>Metamonada</taxon>
        <taxon>Parabasalia</taxon>
        <taxon>Tritrichomonadida</taxon>
        <taxon>Tritrichomonadidae</taxon>
        <taxon>Tritrichomonas</taxon>
    </lineage>
</organism>
<keyword evidence="3 4" id="KW-0413">Isomerase</keyword>
<dbReference type="SUPFAM" id="SSF54534">
    <property type="entry name" value="FKBP-like"/>
    <property type="match status" value="1"/>
</dbReference>
<dbReference type="Gene3D" id="3.10.50.40">
    <property type="match status" value="1"/>
</dbReference>
<dbReference type="Pfam" id="PF00639">
    <property type="entry name" value="Rotamase"/>
    <property type="match status" value="1"/>
</dbReference>
<dbReference type="InterPro" id="IPR001202">
    <property type="entry name" value="WW_dom"/>
</dbReference>
<reference evidence="8 9" key="1">
    <citation type="submission" date="2024-04" db="EMBL/GenBank/DDBJ databases">
        <title>Tritrichomonas musculus Genome.</title>
        <authorList>
            <person name="Alves-Ferreira E."/>
            <person name="Grigg M."/>
            <person name="Lorenzi H."/>
            <person name="Galac M."/>
        </authorList>
    </citation>
    <scope>NUCLEOTIDE SEQUENCE [LARGE SCALE GENOMIC DNA]</scope>
    <source>
        <strain evidence="8 9">EAF2021</strain>
    </source>
</reference>
<keyword evidence="9" id="KW-1185">Reference proteome</keyword>
<evidence type="ECO:0000256" key="1">
    <source>
        <dbReference type="ARBA" id="ARBA00000971"/>
    </source>
</evidence>
<comment type="caution">
    <text evidence="8">The sequence shown here is derived from an EMBL/GenBank/DDBJ whole genome shotgun (WGS) entry which is preliminary data.</text>
</comment>
<dbReference type="PANTHER" id="PTHR10657:SF4">
    <property type="entry name" value="PEPTIDYL-PROLYL CIS-TRANS ISOMERASE-RELATED"/>
    <property type="match status" value="1"/>
</dbReference>
<dbReference type="InterPro" id="IPR036020">
    <property type="entry name" value="WW_dom_sf"/>
</dbReference>
<dbReference type="EC" id="5.2.1.8" evidence="5"/>
<evidence type="ECO:0000313" key="8">
    <source>
        <dbReference type="EMBL" id="KAK8891406.1"/>
    </source>
</evidence>
<evidence type="ECO:0000256" key="3">
    <source>
        <dbReference type="ARBA" id="ARBA00023235"/>
    </source>
</evidence>
<dbReference type="PROSITE" id="PS50198">
    <property type="entry name" value="PPIC_PPIASE_2"/>
    <property type="match status" value="1"/>
</dbReference>
<evidence type="ECO:0000259" key="6">
    <source>
        <dbReference type="PROSITE" id="PS50020"/>
    </source>
</evidence>
<keyword evidence="2 4" id="KW-0697">Rotamase</keyword>
<dbReference type="PROSITE" id="PS50020">
    <property type="entry name" value="WW_DOMAIN_2"/>
    <property type="match status" value="1"/>
</dbReference>
<dbReference type="InterPro" id="IPR046357">
    <property type="entry name" value="PPIase_dom_sf"/>
</dbReference>
<comment type="catalytic activity">
    <reaction evidence="1 5">
        <text>[protein]-peptidylproline (omega=180) = [protein]-peptidylproline (omega=0)</text>
        <dbReference type="Rhea" id="RHEA:16237"/>
        <dbReference type="Rhea" id="RHEA-COMP:10747"/>
        <dbReference type="Rhea" id="RHEA-COMP:10748"/>
        <dbReference type="ChEBI" id="CHEBI:83833"/>
        <dbReference type="ChEBI" id="CHEBI:83834"/>
        <dbReference type="EC" id="5.2.1.8"/>
    </reaction>
</comment>
<dbReference type="InterPro" id="IPR051370">
    <property type="entry name" value="PPIase_Pin1"/>
</dbReference>
<feature type="domain" description="WW" evidence="6">
    <location>
        <begin position="5"/>
        <end position="40"/>
    </location>
</feature>
<dbReference type="PANTHER" id="PTHR10657">
    <property type="entry name" value="PEPTIDYL-PROLYL CIS-TRANS ISOMERASE"/>
    <property type="match status" value="1"/>
</dbReference>
<feature type="domain" description="PpiC" evidence="7">
    <location>
        <begin position="45"/>
        <end position="154"/>
    </location>
</feature>
<gene>
    <name evidence="8" type="ORF">M9Y10_028615</name>
</gene>
<sequence length="154" mass="17843">MTEQPPLPKYWEIRECKDYPGRCYFYNSLSGDSTWVRPVYPTPKNTMIYVSQILIKTEKSRKPETKNGPVTRTVEEGINQLKEIREKIAIDKSKFPEIANEVSDVDEKNGGDLGWIEYDDVPPQFAEAAWNLQLNELSDIVQTELGLHLIIRRQ</sequence>
<evidence type="ECO:0000259" key="7">
    <source>
        <dbReference type="PROSITE" id="PS50198"/>
    </source>
</evidence>
<evidence type="ECO:0000313" key="9">
    <source>
        <dbReference type="Proteomes" id="UP001470230"/>
    </source>
</evidence>
<dbReference type="SUPFAM" id="SSF51045">
    <property type="entry name" value="WW domain"/>
    <property type="match status" value="1"/>
</dbReference>
<dbReference type="Proteomes" id="UP001470230">
    <property type="component" value="Unassembled WGS sequence"/>
</dbReference>
<name>A0ABR2KKQ5_9EUKA</name>
<proteinExistence type="predicted"/>